<organism evidence="5 6">
    <name type="scientific">Metabacillus mangrovi</name>
    <dbReference type="NCBI Taxonomy" id="1491830"/>
    <lineage>
        <taxon>Bacteria</taxon>
        <taxon>Bacillati</taxon>
        <taxon>Bacillota</taxon>
        <taxon>Bacilli</taxon>
        <taxon>Bacillales</taxon>
        <taxon>Bacillaceae</taxon>
        <taxon>Metabacillus</taxon>
    </lineage>
</organism>
<dbReference type="Proteomes" id="UP000434639">
    <property type="component" value="Unassembled WGS sequence"/>
</dbReference>
<comment type="caution">
    <text evidence="5">The sequence shown here is derived from an EMBL/GenBank/DDBJ whole genome shotgun (WGS) entry which is preliminary data.</text>
</comment>
<dbReference type="PANTHER" id="PTHR42781">
    <property type="entry name" value="SPERMIDINE/PUTRESCINE IMPORT ATP-BINDING PROTEIN POTA"/>
    <property type="match status" value="1"/>
</dbReference>
<dbReference type="SUPFAM" id="SSF50331">
    <property type="entry name" value="MOP-like"/>
    <property type="match status" value="1"/>
</dbReference>
<dbReference type="RefSeq" id="WP_155112750.1">
    <property type="nucleotide sequence ID" value="NZ_WMIB01000012.1"/>
</dbReference>
<evidence type="ECO:0000256" key="3">
    <source>
        <dbReference type="ARBA" id="ARBA00022840"/>
    </source>
</evidence>
<evidence type="ECO:0000256" key="1">
    <source>
        <dbReference type="ARBA" id="ARBA00022448"/>
    </source>
</evidence>
<dbReference type="PROSITE" id="PS50893">
    <property type="entry name" value="ABC_TRANSPORTER_2"/>
    <property type="match status" value="1"/>
</dbReference>
<evidence type="ECO:0000259" key="4">
    <source>
        <dbReference type="PROSITE" id="PS50893"/>
    </source>
</evidence>
<evidence type="ECO:0000256" key="2">
    <source>
        <dbReference type="ARBA" id="ARBA00022741"/>
    </source>
</evidence>
<dbReference type="SUPFAM" id="SSF52540">
    <property type="entry name" value="P-loop containing nucleoside triphosphate hydrolases"/>
    <property type="match status" value="1"/>
</dbReference>
<keyword evidence="3 5" id="KW-0067">ATP-binding</keyword>
<evidence type="ECO:0000313" key="6">
    <source>
        <dbReference type="Proteomes" id="UP000434639"/>
    </source>
</evidence>
<evidence type="ECO:0000313" key="5">
    <source>
        <dbReference type="EMBL" id="MTH54232.1"/>
    </source>
</evidence>
<dbReference type="Gene3D" id="3.40.50.300">
    <property type="entry name" value="P-loop containing nucleotide triphosphate hydrolases"/>
    <property type="match status" value="1"/>
</dbReference>
<dbReference type="GO" id="GO:0140359">
    <property type="term" value="F:ABC-type transporter activity"/>
    <property type="evidence" value="ECO:0007669"/>
    <property type="project" value="UniProtKB-ARBA"/>
</dbReference>
<dbReference type="InterPro" id="IPR027417">
    <property type="entry name" value="P-loop_NTPase"/>
</dbReference>
<dbReference type="InterPro" id="IPR003593">
    <property type="entry name" value="AAA+_ATPase"/>
</dbReference>
<dbReference type="FunFam" id="3.40.50.300:FF:000042">
    <property type="entry name" value="Maltose/maltodextrin ABC transporter, ATP-binding protein"/>
    <property type="match status" value="1"/>
</dbReference>
<dbReference type="OrthoDB" id="9790614at2"/>
<name>A0A7X2S6C4_9BACI</name>
<gene>
    <name evidence="5" type="ORF">GKZ89_12545</name>
</gene>
<dbReference type="InterPro" id="IPR013611">
    <property type="entry name" value="Transp-assoc_OB_typ2"/>
</dbReference>
<feature type="domain" description="ABC transporter" evidence="4">
    <location>
        <begin position="4"/>
        <end position="234"/>
    </location>
</feature>
<dbReference type="Pfam" id="PF00005">
    <property type="entry name" value="ABC_tran"/>
    <property type="match status" value="1"/>
</dbReference>
<dbReference type="PANTHER" id="PTHR42781:SF4">
    <property type="entry name" value="SPERMIDINE_PUTRESCINE IMPORT ATP-BINDING PROTEIN POTA"/>
    <property type="match status" value="1"/>
</dbReference>
<dbReference type="GO" id="GO:0016887">
    <property type="term" value="F:ATP hydrolysis activity"/>
    <property type="evidence" value="ECO:0007669"/>
    <property type="project" value="InterPro"/>
</dbReference>
<dbReference type="GO" id="GO:0005524">
    <property type="term" value="F:ATP binding"/>
    <property type="evidence" value="ECO:0007669"/>
    <property type="project" value="UniProtKB-KW"/>
</dbReference>
<dbReference type="Gene3D" id="2.40.50.100">
    <property type="match status" value="1"/>
</dbReference>
<dbReference type="PROSITE" id="PS00211">
    <property type="entry name" value="ABC_TRANSPORTER_1"/>
    <property type="match status" value="1"/>
</dbReference>
<keyword evidence="2" id="KW-0547">Nucleotide-binding</keyword>
<sequence length="346" mass="38483">MSSVRMNGVSKQFGDYKAVDRLELKVGEGEFFTFLGPSGCGKTTTLRMISGFAYPDEGTVYIGDENVTYTAPEKRDIGMVFQNYALFPHMNVFENVAYGLKMKKFKKAEIKDRVEKYLHMVELGGYESRKISELSGGQQQRIALARSLAMEPRILLLDEPLSNLDAKLRETMRVELKKIQKDLGITTIYVTHDQTEALTMSDKIAVFNKGVCQQISTPETLYDQPANEFVASFIGEANLFPVKKEPEGISVGGSTFLKTGAKRSGDFALIRPASISLSKLKLQDLNCFPGTITDKQFYGTHTAYTAAAEGLNWKINSFHQTEGHYQPGDSIFISIHPDDIDLVPGV</sequence>
<dbReference type="SMART" id="SM00382">
    <property type="entry name" value="AAA"/>
    <property type="match status" value="1"/>
</dbReference>
<accession>A0A7X2S6C4</accession>
<dbReference type="Pfam" id="PF08402">
    <property type="entry name" value="TOBE_2"/>
    <property type="match status" value="1"/>
</dbReference>
<protein>
    <submittedName>
        <fullName evidence="5">ATP-binding cassette domain-containing protein</fullName>
    </submittedName>
</protein>
<dbReference type="InterPro" id="IPR008995">
    <property type="entry name" value="Mo/tungstate-bd_C_term_dom"/>
</dbReference>
<dbReference type="InterPro" id="IPR003439">
    <property type="entry name" value="ABC_transporter-like_ATP-bd"/>
</dbReference>
<dbReference type="InterPro" id="IPR017871">
    <property type="entry name" value="ABC_transporter-like_CS"/>
</dbReference>
<dbReference type="EMBL" id="WMIB01000012">
    <property type="protein sequence ID" value="MTH54232.1"/>
    <property type="molecule type" value="Genomic_DNA"/>
</dbReference>
<reference evidence="5 6" key="1">
    <citation type="journal article" date="2017" name="Int. J. Syst. Evol. Microbiol.">
        <title>Bacillus mangrovi sp. nov., isolated from a sediment sample from a mangrove forest.</title>
        <authorList>
            <person name="Gupta V."/>
            <person name="Singh P.K."/>
            <person name="Korpole S."/>
            <person name="Tanuku N.R.S."/>
            <person name="Pinnaka A.K."/>
        </authorList>
    </citation>
    <scope>NUCLEOTIDE SEQUENCE [LARGE SCALE GENOMIC DNA]</scope>
    <source>
        <strain evidence="5 6">KCTC 33872</strain>
    </source>
</reference>
<proteinExistence type="predicted"/>
<keyword evidence="1" id="KW-0813">Transport</keyword>
<dbReference type="GO" id="GO:0043190">
    <property type="term" value="C:ATP-binding cassette (ABC) transporter complex"/>
    <property type="evidence" value="ECO:0007669"/>
    <property type="project" value="InterPro"/>
</dbReference>
<dbReference type="InterPro" id="IPR050093">
    <property type="entry name" value="ABC_SmlMolc_Importer"/>
</dbReference>
<keyword evidence="6" id="KW-1185">Reference proteome</keyword>
<dbReference type="AlphaFoldDB" id="A0A7X2S6C4"/>